<evidence type="ECO:0000259" key="8">
    <source>
        <dbReference type="PROSITE" id="PS50928"/>
    </source>
</evidence>
<evidence type="ECO:0000256" key="6">
    <source>
        <dbReference type="ARBA" id="ARBA00023136"/>
    </source>
</evidence>
<feature type="transmembrane region" description="Helical" evidence="7">
    <location>
        <begin position="273"/>
        <end position="295"/>
    </location>
</feature>
<accession>A0A4S3MU00</accession>
<dbReference type="PANTHER" id="PTHR43163">
    <property type="entry name" value="DIPEPTIDE TRANSPORT SYSTEM PERMEASE PROTEIN DPPB-RELATED"/>
    <property type="match status" value="1"/>
</dbReference>
<evidence type="ECO:0000256" key="7">
    <source>
        <dbReference type="RuleBase" id="RU363032"/>
    </source>
</evidence>
<dbReference type="Pfam" id="PF19300">
    <property type="entry name" value="BPD_transp_1_N"/>
    <property type="match status" value="1"/>
</dbReference>
<dbReference type="RefSeq" id="WP_136393985.1">
    <property type="nucleotide sequence ID" value="NZ_SSND01000001.1"/>
</dbReference>
<feature type="domain" description="ABC transmembrane type-1" evidence="8">
    <location>
        <begin position="94"/>
        <end position="292"/>
    </location>
</feature>
<proteinExistence type="inferred from homology"/>
<keyword evidence="6 7" id="KW-0472">Membrane</keyword>
<protein>
    <submittedName>
        <fullName evidence="9">ABC transporter permease subunit</fullName>
    </submittedName>
</protein>
<evidence type="ECO:0000313" key="10">
    <source>
        <dbReference type="Proteomes" id="UP000309450"/>
    </source>
</evidence>
<name>A0A4S3MU00_9RHOB</name>
<keyword evidence="4 7" id="KW-0812">Transmembrane</keyword>
<gene>
    <name evidence="9" type="ORF">E7811_07970</name>
</gene>
<dbReference type="CDD" id="cd06261">
    <property type="entry name" value="TM_PBP2"/>
    <property type="match status" value="1"/>
</dbReference>
<dbReference type="EMBL" id="SSND01000001">
    <property type="protein sequence ID" value="THD85614.1"/>
    <property type="molecule type" value="Genomic_DNA"/>
</dbReference>
<feature type="transmembrane region" description="Helical" evidence="7">
    <location>
        <begin position="173"/>
        <end position="191"/>
    </location>
</feature>
<keyword evidence="3" id="KW-1003">Cell membrane</keyword>
<dbReference type="Gene3D" id="1.10.3720.10">
    <property type="entry name" value="MetI-like"/>
    <property type="match status" value="1"/>
</dbReference>
<feature type="transmembrane region" description="Helical" evidence="7">
    <location>
        <begin position="100"/>
        <end position="121"/>
    </location>
</feature>
<dbReference type="InterPro" id="IPR000515">
    <property type="entry name" value="MetI-like"/>
</dbReference>
<dbReference type="AlphaFoldDB" id="A0A4S3MU00"/>
<comment type="caution">
    <text evidence="9">The sequence shown here is derived from an EMBL/GenBank/DDBJ whole genome shotgun (WGS) entry which is preliminary data.</text>
</comment>
<dbReference type="PANTHER" id="PTHR43163:SF6">
    <property type="entry name" value="DIPEPTIDE TRANSPORT SYSTEM PERMEASE PROTEIN DPPB-RELATED"/>
    <property type="match status" value="1"/>
</dbReference>
<organism evidence="9 10">
    <name type="scientific">Aliigemmobacter aestuarii</name>
    <dbReference type="NCBI Taxonomy" id="1445661"/>
    <lineage>
        <taxon>Bacteria</taxon>
        <taxon>Pseudomonadati</taxon>
        <taxon>Pseudomonadota</taxon>
        <taxon>Alphaproteobacteria</taxon>
        <taxon>Rhodobacterales</taxon>
        <taxon>Paracoccaceae</taxon>
        <taxon>Aliigemmobacter</taxon>
    </lineage>
</organism>
<evidence type="ECO:0000256" key="1">
    <source>
        <dbReference type="ARBA" id="ARBA00004651"/>
    </source>
</evidence>
<dbReference type="InterPro" id="IPR045621">
    <property type="entry name" value="BPD_transp_1_N"/>
</dbReference>
<dbReference type="GO" id="GO:0005886">
    <property type="term" value="C:plasma membrane"/>
    <property type="evidence" value="ECO:0007669"/>
    <property type="project" value="UniProtKB-SubCell"/>
</dbReference>
<comment type="subcellular location">
    <subcellularLocation>
        <location evidence="1 7">Cell membrane</location>
        <topology evidence="1 7">Multi-pass membrane protein</topology>
    </subcellularLocation>
</comment>
<evidence type="ECO:0000256" key="2">
    <source>
        <dbReference type="ARBA" id="ARBA00022448"/>
    </source>
</evidence>
<dbReference type="GO" id="GO:0055085">
    <property type="term" value="P:transmembrane transport"/>
    <property type="evidence" value="ECO:0007669"/>
    <property type="project" value="InterPro"/>
</dbReference>
<dbReference type="Pfam" id="PF00528">
    <property type="entry name" value="BPD_transp_1"/>
    <property type="match status" value="1"/>
</dbReference>
<evidence type="ECO:0000256" key="5">
    <source>
        <dbReference type="ARBA" id="ARBA00022989"/>
    </source>
</evidence>
<dbReference type="Proteomes" id="UP000309450">
    <property type="component" value="Unassembled WGS sequence"/>
</dbReference>
<keyword evidence="5 7" id="KW-1133">Transmembrane helix</keyword>
<dbReference type="InterPro" id="IPR035906">
    <property type="entry name" value="MetI-like_sf"/>
</dbReference>
<dbReference type="PROSITE" id="PS50928">
    <property type="entry name" value="ABC_TM1"/>
    <property type="match status" value="1"/>
</dbReference>
<dbReference type="OrthoDB" id="9807402at2"/>
<dbReference type="SUPFAM" id="SSF161098">
    <property type="entry name" value="MetI-like"/>
    <property type="match status" value="1"/>
</dbReference>
<comment type="similarity">
    <text evidence="7">Belongs to the binding-protein-dependent transport system permease family.</text>
</comment>
<sequence length="307" mass="33757">MIRFVVKRLWNGALTLAALVTLTFFVMRLAPGGPFSKNRKLSPEVIANIEATYHLDEPLWMQFGRFVWGLLRLDLGPSTRFRDYSVGDIIASGLPYSLTIGFWAVIVATTVGIALGVAGALRRNGFTDYAAGTIGVIGIAIPIFVIGPVMQAVFALKLSWVPVGGWNDGWRSLILPVIVLSLPNIAYISRLTRTSMIETMRENYVRTARAKGIGEWRTIWRHTLKGTLLPVIAYLGPATAAIITGSILIETIFALPGIGRHFVDAALNRDYPLVMGITLLYGGLLILFNIATDLVRAWLDPRLRHDG</sequence>
<feature type="transmembrane region" description="Helical" evidence="7">
    <location>
        <begin position="231"/>
        <end position="253"/>
    </location>
</feature>
<keyword evidence="10" id="KW-1185">Reference proteome</keyword>
<keyword evidence="2 7" id="KW-0813">Transport</keyword>
<evidence type="ECO:0000256" key="3">
    <source>
        <dbReference type="ARBA" id="ARBA00022475"/>
    </source>
</evidence>
<feature type="transmembrane region" description="Helical" evidence="7">
    <location>
        <begin position="133"/>
        <end position="153"/>
    </location>
</feature>
<evidence type="ECO:0000313" key="9">
    <source>
        <dbReference type="EMBL" id="THD85614.1"/>
    </source>
</evidence>
<reference evidence="9 10" key="1">
    <citation type="submission" date="2019-04" db="EMBL/GenBank/DDBJ databases">
        <title>Draft genome sequence of Gemmobacter aestuarii sp. nov.</title>
        <authorList>
            <person name="Hameed A."/>
            <person name="Lin S.-Y."/>
            <person name="Shahina M."/>
            <person name="Lai W.-A."/>
            <person name="Young C.-C."/>
        </authorList>
    </citation>
    <scope>NUCLEOTIDE SEQUENCE [LARGE SCALE GENOMIC DNA]</scope>
    <source>
        <strain evidence="9 10">CC-PW-75</strain>
    </source>
</reference>
<evidence type="ECO:0000256" key="4">
    <source>
        <dbReference type="ARBA" id="ARBA00022692"/>
    </source>
</evidence>